<dbReference type="Gene3D" id="3.40.50.960">
    <property type="entry name" value="Lumazine/riboflavin synthase"/>
    <property type="match status" value="1"/>
</dbReference>
<sequence>MSTAGQPAPTLQKDAAAGLRVAVVAAQWHERIMSGLIDGALNAAAHAGADTELVRVPGTVELSVAAARLAPAFDAVVVLGVVVRGDTPHFDYVCQSVTQGVTQVAVRTGVPVGFGVLTVDDEQQAIDRAGLPGSSEDKGREALDAALLTELTLRRHTKPELS</sequence>
<dbReference type="EC" id="2.5.1.78" evidence="3 7"/>
<evidence type="ECO:0000256" key="5">
    <source>
        <dbReference type="ARBA" id="ARBA00022679"/>
    </source>
</evidence>
<feature type="binding site" evidence="7">
    <location>
        <begin position="81"/>
        <end position="83"/>
    </location>
    <ligand>
        <name>5-amino-6-(D-ribitylamino)uracil</name>
        <dbReference type="ChEBI" id="CHEBI:15934"/>
    </ligand>
</feature>
<dbReference type="Pfam" id="PF00885">
    <property type="entry name" value="DMRL_synthase"/>
    <property type="match status" value="1"/>
</dbReference>
<protein>
    <recommendedName>
        <fullName evidence="3 7">6,7-dimethyl-8-ribityllumazine synthase</fullName>
        <shortName evidence="7">DMRL synthase</shortName>
        <shortName evidence="7">LS</shortName>
        <shortName evidence="7">Lumazine synthase</shortName>
        <ecNumber evidence="3 7">2.5.1.78</ecNumber>
    </recommendedName>
</protein>
<comment type="caution">
    <text evidence="8">The sequence shown here is derived from an EMBL/GenBank/DDBJ whole genome shotgun (WGS) entry which is preliminary data.</text>
</comment>
<dbReference type="GO" id="GO:0009231">
    <property type="term" value="P:riboflavin biosynthetic process"/>
    <property type="evidence" value="ECO:0007669"/>
    <property type="project" value="UniProtKB-UniRule"/>
</dbReference>
<feature type="active site" description="Proton donor" evidence="7">
    <location>
        <position position="89"/>
    </location>
</feature>
<keyword evidence="4 7" id="KW-0686">Riboflavin biosynthesis</keyword>
<dbReference type="NCBIfam" id="TIGR00114">
    <property type="entry name" value="lumazine-synth"/>
    <property type="match status" value="1"/>
</dbReference>
<organism evidence="8 9">
    <name type="scientific">Micrococcus cohnii</name>
    <dbReference type="NCBI Taxonomy" id="993416"/>
    <lineage>
        <taxon>Bacteria</taxon>
        <taxon>Bacillati</taxon>
        <taxon>Actinomycetota</taxon>
        <taxon>Actinomycetes</taxon>
        <taxon>Micrococcales</taxon>
        <taxon>Micrococcaceae</taxon>
        <taxon>Micrococcus</taxon>
    </lineage>
</organism>
<dbReference type="HAMAP" id="MF_00178">
    <property type="entry name" value="Lumazine_synth"/>
    <property type="match status" value="1"/>
</dbReference>
<accession>A0A7W7GN38</accession>
<dbReference type="GO" id="GO:0005829">
    <property type="term" value="C:cytosol"/>
    <property type="evidence" value="ECO:0007669"/>
    <property type="project" value="TreeGrafter"/>
</dbReference>
<dbReference type="UniPathway" id="UPA00275">
    <property type="reaction ID" value="UER00404"/>
</dbReference>
<dbReference type="GO" id="GO:0009349">
    <property type="term" value="C:riboflavin synthase complex"/>
    <property type="evidence" value="ECO:0007669"/>
    <property type="project" value="UniProtKB-UniRule"/>
</dbReference>
<evidence type="ECO:0000256" key="7">
    <source>
        <dbReference type="HAMAP-Rule" id="MF_00178"/>
    </source>
</evidence>
<evidence type="ECO:0000313" key="9">
    <source>
        <dbReference type="Proteomes" id="UP000540191"/>
    </source>
</evidence>
<evidence type="ECO:0000256" key="6">
    <source>
        <dbReference type="ARBA" id="ARBA00048785"/>
    </source>
</evidence>
<proteinExistence type="inferred from homology"/>
<dbReference type="RefSeq" id="WP_184241102.1">
    <property type="nucleotide sequence ID" value="NZ_JACHNA010000001.1"/>
</dbReference>
<gene>
    <name evidence="7" type="primary">ribH</name>
    <name evidence="8" type="ORF">HDA30_000667</name>
</gene>
<feature type="binding site" evidence="7">
    <location>
        <position position="28"/>
    </location>
    <ligand>
        <name>5-amino-6-(D-ribitylamino)uracil</name>
        <dbReference type="ChEBI" id="CHEBI:15934"/>
    </ligand>
</feature>
<comment type="catalytic activity">
    <reaction evidence="6 7">
        <text>(2S)-2-hydroxy-3-oxobutyl phosphate + 5-amino-6-(D-ribitylamino)uracil = 6,7-dimethyl-8-(1-D-ribityl)lumazine + phosphate + 2 H2O + H(+)</text>
        <dbReference type="Rhea" id="RHEA:26152"/>
        <dbReference type="ChEBI" id="CHEBI:15377"/>
        <dbReference type="ChEBI" id="CHEBI:15378"/>
        <dbReference type="ChEBI" id="CHEBI:15934"/>
        <dbReference type="ChEBI" id="CHEBI:43474"/>
        <dbReference type="ChEBI" id="CHEBI:58201"/>
        <dbReference type="ChEBI" id="CHEBI:58830"/>
        <dbReference type="EC" id="2.5.1.78"/>
    </reaction>
</comment>
<dbReference type="InterPro" id="IPR002180">
    <property type="entry name" value="LS/RS"/>
</dbReference>
<feature type="binding site" evidence="7">
    <location>
        <begin position="59"/>
        <end position="61"/>
    </location>
    <ligand>
        <name>5-amino-6-(D-ribitylamino)uracil</name>
        <dbReference type="ChEBI" id="CHEBI:15934"/>
    </ligand>
</feature>
<dbReference type="EMBL" id="JACHNA010000001">
    <property type="protein sequence ID" value="MBB4735159.1"/>
    <property type="molecule type" value="Genomic_DNA"/>
</dbReference>
<dbReference type="Proteomes" id="UP000540191">
    <property type="component" value="Unassembled WGS sequence"/>
</dbReference>
<name>A0A7W7GN38_9MICC</name>
<keyword evidence="5 7" id="KW-0808">Transferase</keyword>
<feature type="binding site" evidence="7">
    <location>
        <begin position="86"/>
        <end position="87"/>
    </location>
    <ligand>
        <name>(2S)-2-hydroxy-3-oxobutyl phosphate</name>
        <dbReference type="ChEBI" id="CHEBI:58830"/>
    </ligand>
</feature>
<dbReference type="AlphaFoldDB" id="A0A7W7GN38"/>
<reference evidence="8 9" key="1">
    <citation type="submission" date="2020-08" db="EMBL/GenBank/DDBJ databases">
        <title>Sequencing the genomes of 1000 actinobacteria strains.</title>
        <authorList>
            <person name="Klenk H.-P."/>
        </authorList>
    </citation>
    <scope>NUCLEOTIDE SEQUENCE [LARGE SCALE GENOMIC DNA]</scope>
    <source>
        <strain evidence="8 9">DSM 23974</strain>
    </source>
</reference>
<comment type="pathway">
    <text evidence="1 7">Cofactor biosynthesis; riboflavin biosynthesis; riboflavin from 2-hydroxy-3-oxobutyl phosphate and 5-amino-6-(D-ribitylamino)uracil: step 1/2.</text>
</comment>
<feature type="binding site" evidence="7">
    <location>
        <position position="128"/>
    </location>
    <ligand>
        <name>(2S)-2-hydroxy-3-oxobutyl phosphate</name>
        <dbReference type="ChEBI" id="CHEBI:58830"/>
    </ligand>
</feature>
<evidence type="ECO:0000256" key="3">
    <source>
        <dbReference type="ARBA" id="ARBA00012664"/>
    </source>
</evidence>
<evidence type="ECO:0000256" key="2">
    <source>
        <dbReference type="ARBA" id="ARBA00007424"/>
    </source>
</evidence>
<feature type="binding site" evidence="7">
    <location>
        <position position="114"/>
    </location>
    <ligand>
        <name>5-amino-6-(D-ribitylamino)uracil</name>
        <dbReference type="ChEBI" id="CHEBI:15934"/>
    </ligand>
</feature>
<comment type="similarity">
    <text evidence="2 7">Belongs to the DMRL synthase family.</text>
</comment>
<evidence type="ECO:0000313" key="8">
    <source>
        <dbReference type="EMBL" id="MBB4735159.1"/>
    </source>
</evidence>
<dbReference type="PANTHER" id="PTHR21058">
    <property type="entry name" value="6,7-DIMETHYL-8-RIBITYLLUMAZINE SYNTHASE DMRL SYNTHASE LUMAZINE SYNTHASE"/>
    <property type="match status" value="1"/>
</dbReference>
<dbReference type="SUPFAM" id="SSF52121">
    <property type="entry name" value="Lumazine synthase"/>
    <property type="match status" value="1"/>
</dbReference>
<evidence type="ECO:0000256" key="4">
    <source>
        <dbReference type="ARBA" id="ARBA00022619"/>
    </source>
</evidence>
<evidence type="ECO:0000256" key="1">
    <source>
        <dbReference type="ARBA" id="ARBA00004917"/>
    </source>
</evidence>
<keyword evidence="9" id="KW-1185">Reference proteome</keyword>
<dbReference type="InterPro" id="IPR034964">
    <property type="entry name" value="LS"/>
</dbReference>
<dbReference type="PANTHER" id="PTHR21058:SF0">
    <property type="entry name" value="6,7-DIMETHYL-8-RIBITYLLUMAZINE SYNTHASE"/>
    <property type="match status" value="1"/>
</dbReference>
<dbReference type="GO" id="GO:0000906">
    <property type="term" value="F:6,7-dimethyl-8-ribityllumazine synthase activity"/>
    <property type="evidence" value="ECO:0007669"/>
    <property type="project" value="UniProtKB-UniRule"/>
</dbReference>
<dbReference type="InterPro" id="IPR036467">
    <property type="entry name" value="LS/RS_sf"/>
</dbReference>
<comment type="function">
    <text evidence="7">Catalyzes the formation of 6,7-dimethyl-8-ribityllumazine by condensation of 5-amino-6-(D-ribitylamino)uracil with 3,4-dihydroxy-2-butanone 4-phosphate. This is the penultimate step in the biosynthesis of riboflavin.</text>
</comment>
<dbReference type="CDD" id="cd09209">
    <property type="entry name" value="Lumazine_synthase-I"/>
    <property type="match status" value="1"/>
</dbReference>